<evidence type="ECO:0000259" key="1">
    <source>
        <dbReference type="Pfam" id="PF21683"/>
    </source>
</evidence>
<dbReference type="Pfam" id="PF21683">
    <property type="entry name" value="GpP-like_1st"/>
    <property type="match status" value="1"/>
</dbReference>
<dbReference type="EMBL" id="BLWA01000015">
    <property type="protein sequence ID" value="GFM94295.1"/>
    <property type="molecule type" value="Genomic_DNA"/>
</dbReference>
<accession>A0A3M4WD84</accession>
<dbReference type="Gene3D" id="3.55.50.10">
    <property type="entry name" value="Baseplate protein-like domains"/>
    <property type="match status" value="1"/>
</dbReference>
<dbReference type="Gene3D" id="2.30.300.10">
    <property type="entry name" value="Baseplate protein-like domain - beta roll fold"/>
    <property type="match status" value="1"/>
</dbReference>
<evidence type="ECO:0000313" key="7">
    <source>
        <dbReference type="Proteomes" id="UP000614982"/>
    </source>
</evidence>
<organism evidence="5 6">
    <name type="scientific">Pseudomonas cichorii</name>
    <dbReference type="NCBI Taxonomy" id="36746"/>
    <lineage>
        <taxon>Bacteria</taxon>
        <taxon>Pseudomonadati</taxon>
        <taxon>Pseudomonadota</taxon>
        <taxon>Gammaproteobacteria</taxon>
        <taxon>Pseudomonadales</taxon>
        <taxon>Pseudomonadaceae</taxon>
        <taxon>Pseudomonas</taxon>
    </lineage>
</organism>
<dbReference type="InterPro" id="IPR053982">
    <property type="entry name" value="Gp44/GpP-like_C"/>
</dbReference>
<dbReference type="Gene3D" id="3.30.1920.10">
    <property type="entry name" value="Baseplate protein-like domains - 2 layer sandwich fold"/>
    <property type="match status" value="1"/>
</dbReference>
<feature type="domain" description="Baseplate hub protein gp44/GpP-like second" evidence="3">
    <location>
        <begin position="94"/>
        <end position="177"/>
    </location>
</feature>
<comment type="caution">
    <text evidence="5">The sequence shown here is derived from an EMBL/GenBank/DDBJ whole genome shotgun (WGS) entry which is preliminary data.</text>
</comment>
<dbReference type="Pfam" id="PF22255">
    <property type="entry name" value="Gp44-like_2nd"/>
    <property type="match status" value="1"/>
</dbReference>
<gene>
    <name evidence="5" type="ORF">ALP84_03156</name>
    <name evidence="4" type="ORF">PSCICP_42670</name>
</gene>
<dbReference type="EMBL" id="RBRY01000031">
    <property type="protein sequence ID" value="RMR61599.1"/>
    <property type="molecule type" value="Genomic_DNA"/>
</dbReference>
<protein>
    <submittedName>
        <fullName evidence="5">Bacteriophage Mu P</fullName>
    </submittedName>
</protein>
<reference evidence="4 7" key="2">
    <citation type="submission" date="2020-05" db="EMBL/GenBank/DDBJ databases">
        <title>Genetic diversity of Pseudomonas cichorii.</title>
        <authorList>
            <person name="Tani S."/>
            <person name="Yagi H."/>
            <person name="Hashimoto S."/>
            <person name="Iiyama K."/>
            <person name="Furuya N."/>
        </authorList>
    </citation>
    <scope>NUCLEOTIDE SEQUENCE [LARGE SCALE GENOMIC DNA]</scope>
    <source>
        <strain evidence="4 7">LMG 2162</strain>
    </source>
</reference>
<evidence type="ECO:0000313" key="6">
    <source>
        <dbReference type="Proteomes" id="UP000278332"/>
    </source>
</evidence>
<sequence>MEKENTVTLSVGGMDYGGWKTISISAGIERQARSFTMGITWQWPGQNITRPIGQGDKCEVRIGGDLILTGWVFATPISYDDKTITLSISGRSLTADLVDCTVINKPGQWKGQGALSIIQALVAPYEVGVVSEIAETGKISDHTIEPAETVFKSIDRILTKFRIFSTDDEQGRLVLARPGSKGRAVDRLELGQNILSASAPLDFSGTFSEYRVIGQRAGNDKTYGKQASEVSAQALDDRANRKRVLVIHESSPVTPELAQSRANWERSNRMGKAQVTTYKVQGWRQTNGDLWRHNTLVRVVDRVIGFDQDMLISQITYSLDEKGTLTTLVVGPPEMFDAEPDDPHKTGKK</sequence>
<evidence type="ECO:0000313" key="4">
    <source>
        <dbReference type="EMBL" id="GFM94295.1"/>
    </source>
</evidence>
<feature type="domain" description="Baseplate hub protein gp44/GpP-like C-terminal" evidence="2">
    <location>
        <begin position="254"/>
        <end position="339"/>
    </location>
</feature>
<feature type="domain" description="Baseplate hub protein gp44-like N-terminal" evidence="1">
    <location>
        <begin position="7"/>
        <end position="92"/>
    </location>
</feature>
<dbReference type="Pfam" id="PF21929">
    <property type="entry name" value="GpP_4th"/>
    <property type="match status" value="1"/>
</dbReference>
<dbReference type="RefSeq" id="WP_025262092.1">
    <property type="nucleotide sequence ID" value="NZ_BLVX01000020.1"/>
</dbReference>
<name>A0A3M4WD84_PSECI</name>
<evidence type="ECO:0000259" key="3">
    <source>
        <dbReference type="Pfam" id="PF22255"/>
    </source>
</evidence>
<dbReference type="SUPFAM" id="SSF69279">
    <property type="entry name" value="Phage tail proteins"/>
    <property type="match status" value="2"/>
</dbReference>
<dbReference type="OrthoDB" id="9016931at2"/>
<dbReference type="Proteomes" id="UP000278332">
    <property type="component" value="Unassembled WGS sequence"/>
</dbReference>
<dbReference type="GeneID" id="93661296"/>
<dbReference type="InterPro" id="IPR049354">
    <property type="entry name" value="GpP-like_N"/>
</dbReference>
<dbReference type="InterPro" id="IPR053981">
    <property type="entry name" value="Gp44/GpP-like_2nd"/>
</dbReference>
<dbReference type="InterPro" id="IPR026276">
    <property type="entry name" value="Baseplate_GpP"/>
</dbReference>
<evidence type="ECO:0000259" key="2">
    <source>
        <dbReference type="Pfam" id="PF21929"/>
    </source>
</evidence>
<dbReference type="AlphaFoldDB" id="A0A3M4WD84"/>
<keyword evidence="7" id="KW-1185">Reference proteome</keyword>
<dbReference type="InterPro" id="IPR023399">
    <property type="entry name" value="Baseplate-like_2-layer_sand"/>
</dbReference>
<dbReference type="Proteomes" id="UP000614982">
    <property type="component" value="Unassembled WGS sequence"/>
</dbReference>
<evidence type="ECO:0000313" key="5">
    <source>
        <dbReference type="EMBL" id="RMR61599.1"/>
    </source>
</evidence>
<reference evidence="5 6" key="1">
    <citation type="submission" date="2018-08" db="EMBL/GenBank/DDBJ databases">
        <title>Recombination of ecologically and evolutionarily significant loci maintains genetic cohesion in the Pseudomonas syringae species complex.</title>
        <authorList>
            <person name="Dillon M."/>
            <person name="Thakur S."/>
            <person name="Almeida R.N.D."/>
            <person name="Weir B.S."/>
            <person name="Guttman D.S."/>
        </authorList>
    </citation>
    <scope>NUCLEOTIDE SEQUENCE [LARGE SCALE GENOMIC DNA]</scope>
    <source>
        <strain evidence="5 6">ICMP 6917</strain>
    </source>
</reference>
<proteinExistence type="predicted"/>
<dbReference type="PIRSF" id="PIRSF004440">
    <property type="entry name" value="GpP"/>
    <property type="match status" value="1"/>
</dbReference>